<reference evidence="1" key="2">
    <citation type="submission" date="2020-02" db="EMBL/GenBank/DDBJ databases">
        <authorList>
            <person name="Matsumoto Y."/>
            <person name="Motooka D."/>
            <person name="Nakamura S."/>
        </authorList>
    </citation>
    <scope>NUCLEOTIDE SEQUENCE</scope>
    <source>
        <strain evidence="1">JCM 13671</strain>
    </source>
</reference>
<reference evidence="1" key="1">
    <citation type="journal article" date="2019" name="Emerg. Microbes Infect.">
        <title>Comprehensive subspecies identification of 175 nontuberculous mycobacteria species based on 7547 genomic profiles.</title>
        <authorList>
            <person name="Matsumoto Y."/>
            <person name="Kinjo T."/>
            <person name="Motooka D."/>
            <person name="Nabeya D."/>
            <person name="Jung N."/>
            <person name="Uechi K."/>
            <person name="Horii T."/>
            <person name="Iida T."/>
            <person name="Fujita J."/>
            <person name="Nakamura S."/>
        </authorList>
    </citation>
    <scope>NUCLEOTIDE SEQUENCE [LARGE SCALE GENOMIC DNA]</scope>
    <source>
        <strain evidence="1">JCM 13671</strain>
    </source>
</reference>
<organism evidence="1 2">
    <name type="scientific">Mycolicibacterium confluentis</name>
    <dbReference type="NCBI Taxonomy" id="28047"/>
    <lineage>
        <taxon>Bacteria</taxon>
        <taxon>Bacillati</taxon>
        <taxon>Actinomycetota</taxon>
        <taxon>Actinomycetes</taxon>
        <taxon>Mycobacteriales</taxon>
        <taxon>Mycobacteriaceae</taxon>
        <taxon>Mycolicibacterium</taxon>
    </lineage>
</organism>
<proteinExistence type="predicted"/>
<name>A0A7I7Y0L5_9MYCO</name>
<dbReference type="Proteomes" id="UP000466931">
    <property type="component" value="Chromosome"/>
</dbReference>
<sequence length="114" mass="12774">MSTVVCALAVAVLAGWHLRTRRHPGWRLSRDGRFYIVLGYPMLMIGLYWLIMAPTMTGWQSVLGDAWAFAAMVTFVYGFAHLQTTVERRNAAGQSLESIATEPQHAAPQRPDVR</sequence>
<accession>A0A7I7Y0L5</accession>
<evidence type="ECO:0000313" key="2">
    <source>
        <dbReference type="Proteomes" id="UP000466931"/>
    </source>
</evidence>
<dbReference type="AlphaFoldDB" id="A0A7I7Y0L5"/>
<keyword evidence="2" id="KW-1185">Reference proteome</keyword>
<dbReference type="OrthoDB" id="4734090at2"/>
<dbReference type="RefSeq" id="WP_085148953.1">
    <property type="nucleotide sequence ID" value="NZ_AP022612.1"/>
</dbReference>
<evidence type="ECO:0000313" key="1">
    <source>
        <dbReference type="EMBL" id="BBZ34894.1"/>
    </source>
</evidence>
<dbReference type="EMBL" id="AP022612">
    <property type="protein sequence ID" value="BBZ34894.1"/>
    <property type="molecule type" value="Genomic_DNA"/>
</dbReference>
<gene>
    <name evidence="1" type="ORF">MCNF_34990</name>
</gene>
<protein>
    <submittedName>
        <fullName evidence="1">Uncharacterized protein</fullName>
    </submittedName>
</protein>